<dbReference type="EMBL" id="MU150281">
    <property type="protein sequence ID" value="KAF9461668.1"/>
    <property type="molecule type" value="Genomic_DNA"/>
</dbReference>
<name>A0A9P5Y3L3_9AGAR</name>
<evidence type="ECO:0000313" key="3">
    <source>
        <dbReference type="EMBL" id="KAF9461668.1"/>
    </source>
</evidence>
<evidence type="ECO:0000313" key="4">
    <source>
        <dbReference type="Proteomes" id="UP000807353"/>
    </source>
</evidence>
<keyword evidence="2" id="KW-0812">Transmembrane</keyword>
<keyword evidence="2" id="KW-1133">Transmembrane helix</keyword>
<feature type="compositionally biased region" description="Polar residues" evidence="1">
    <location>
        <begin position="265"/>
        <end position="274"/>
    </location>
</feature>
<dbReference type="Proteomes" id="UP000807353">
    <property type="component" value="Unassembled WGS sequence"/>
</dbReference>
<feature type="region of interest" description="Disordered" evidence="1">
    <location>
        <begin position="249"/>
        <end position="274"/>
    </location>
</feature>
<protein>
    <submittedName>
        <fullName evidence="3">Uncharacterized protein</fullName>
    </submittedName>
</protein>
<gene>
    <name evidence="3" type="ORF">BDZ94DRAFT_1237536</name>
</gene>
<keyword evidence="4" id="KW-1185">Reference proteome</keyword>
<dbReference type="AlphaFoldDB" id="A0A9P5Y3L3"/>
<feature type="transmembrane region" description="Helical" evidence="2">
    <location>
        <begin position="146"/>
        <end position="168"/>
    </location>
</feature>
<reference evidence="3" key="1">
    <citation type="submission" date="2020-11" db="EMBL/GenBank/DDBJ databases">
        <authorList>
            <consortium name="DOE Joint Genome Institute"/>
            <person name="Ahrendt S."/>
            <person name="Riley R."/>
            <person name="Andreopoulos W."/>
            <person name="Labutti K."/>
            <person name="Pangilinan J."/>
            <person name="Ruiz-Duenas F.J."/>
            <person name="Barrasa J.M."/>
            <person name="Sanchez-Garcia M."/>
            <person name="Camarero S."/>
            <person name="Miyauchi S."/>
            <person name="Serrano A."/>
            <person name="Linde D."/>
            <person name="Babiker R."/>
            <person name="Drula E."/>
            <person name="Ayuso-Fernandez I."/>
            <person name="Pacheco R."/>
            <person name="Padilla G."/>
            <person name="Ferreira P."/>
            <person name="Barriuso J."/>
            <person name="Kellner H."/>
            <person name="Castanera R."/>
            <person name="Alfaro M."/>
            <person name="Ramirez L."/>
            <person name="Pisabarro A.G."/>
            <person name="Kuo A."/>
            <person name="Tritt A."/>
            <person name="Lipzen A."/>
            <person name="He G."/>
            <person name="Yan M."/>
            <person name="Ng V."/>
            <person name="Cullen D."/>
            <person name="Martin F."/>
            <person name="Rosso M.-N."/>
            <person name="Henrissat B."/>
            <person name="Hibbett D."/>
            <person name="Martinez A.T."/>
            <person name="Grigoriev I.V."/>
        </authorList>
    </citation>
    <scope>NUCLEOTIDE SEQUENCE</scope>
    <source>
        <strain evidence="3">CBS 247.69</strain>
    </source>
</reference>
<keyword evidence="2" id="KW-0472">Membrane</keyword>
<organism evidence="3 4">
    <name type="scientific">Collybia nuda</name>
    <dbReference type="NCBI Taxonomy" id="64659"/>
    <lineage>
        <taxon>Eukaryota</taxon>
        <taxon>Fungi</taxon>
        <taxon>Dikarya</taxon>
        <taxon>Basidiomycota</taxon>
        <taxon>Agaricomycotina</taxon>
        <taxon>Agaricomycetes</taxon>
        <taxon>Agaricomycetidae</taxon>
        <taxon>Agaricales</taxon>
        <taxon>Tricholomatineae</taxon>
        <taxon>Clitocybaceae</taxon>
        <taxon>Collybia</taxon>
    </lineage>
</organism>
<dbReference type="CDD" id="cd12087">
    <property type="entry name" value="TM_EGFR-like"/>
    <property type="match status" value="1"/>
</dbReference>
<comment type="caution">
    <text evidence="3">The sequence shown here is derived from an EMBL/GenBank/DDBJ whole genome shotgun (WGS) entry which is preliminary data.</text>
</comment>
<proteinExistence type="predicted"/>
<evidence type="ECO:0000256" key="1">
    <source>
        <dbReference type="SAM" id="MobiDB-lite"/>
    </source>
</evidence>
<sequence length="274" mass="30571">MDNHQSLSIIYGMQCQWVSTTQYKHDRNGPSPQMVPTLGNDLRFDTYTTQFTGFKTYKGDPRSITFILSPELDPILNCPLHMPGSPGTFSVQNIQATFFVARAPLTVGPALGPQYAAFGPLSLLIKPKPKARTNNGSKNEASHQEIIIGGSVGGLTFSILLCIILFLYCRKRRNRGGLGKGSVVKDSDQRTQGVCLEVTEVQSQREVLQLDLERYEYGTTESGNGLDSEVNRLRGQIEELTRRMEEFEIIRQDDPEAQAPPDYYSRSTPSPVDY</sequence>
<evidence type="ECO:0000256" key="2">
    <source>
        <dbReference type="SAM" id="Phobius"/>
    </source>
</evidence>
<accession>A0A9P5Y3L3</accession>